<evidence type="ECO:0000313" key="14">
    <source>
        <dbReference type="Proteomes" id="UP000663852"/>
    </source>
</evidence>
<dbReference type="SUPFAM" id="SSF81321">
    <property type="entry name" value="Family A G protein-coupled receptor-like"/>
    <property type="match status" value="1"/>
</dbReference>
<comment type="caution">
    <text evidence="11">The sequence shown here is derived from an EMBL/GenBank/DDBJ whole genome shotgun (WGS) entry which is preliminary data.</text>
</comment>
<dbReference type="InterPro" id="IPR017452">
    <property type="entry name" value="GPCR_Rhodpsn_7TM"/>
</dbReference>
<dbReference type="EMBL" id="CAJNOJ010000157">
    <property type="protein sequence ID" value="CAF1215044.1"/>
    <property type="molecule type" value="Genomic_DNA"/>
</dbReference>
<evidence type="ECO:0000256" key="5">
    <source>
        <dbReference type="ARBA" id="ARBA00023040"/>
    </source>
</evidence>
<dbReference type="Proteomes" id="UP000663828">
    <property type="component" value="Unassembled WGS sequence"/>
</dbReference>
<comment type="subcellular location">
    <subcellularLocation>
        <location evidence="1">Cell membrane</location>
        <topology evidence="1">Multi-pass membrane protein</topology>
    </subcellularLocation>
</comment>
<name>A0A814XDK8_ADIRI</name>
<keyword evidence="5" id="KW-0297">G-protein coupled receptor</keyword>
<evidence type="ECO:0000256" key="9">
    <source>
        <dbReference type="SAM" id="Phobius"/>
    </source>
</evidence>
<feature type="domain" description="G-protein coupled receptors family 1 profile" evidence="10">
    <location>
        <begin position="25"/>
        <end position="272"/>
    </location>
</feature>
<keyword evidence="4 9" id="KW-1133">Transmembrane helix</keyword>
<keyword evidence="6 9" id="KW-0472">Membrane</keyword>
<dbReference type="Proteomes" id="UP000663852">
    <property type="component" value="Unassembled WGS sequence"/>
</dbReference>
<proteinExistence type="predicted"/>
<feature type="transmembrane region" description="Helical" evidence="9">
    <location>
        <begin position="211"/>
        <end position="231"/>
    </location>
</feature>
<evidence type="ECO:0000256" key="1">
    <source>
        <dbReference type="ARBA" id="ARBA00004651"/>
    </source>
</evidence>
<evidence type="ECO:0000256" key="4">
    <source>
        <dbReference type="ARBA" id="ARBA00022989"/>
    </source>
</evidence>
<dbReference type="GO" id="GO:0005886">
    <property type="term" value="C:plasma membrane"/>
    <property type="evidence" value="ECO:0007669"/>
    <property type="project" value="UniProtKB-SubCell"/>
</dbReference>
<feature type="transmembrane region" description="Helical" evidence="9">
    <location>
        <begin position="170"/>
        <end position="191"/>
    </location>
</feature>
<keyword evidence="3 9" id="KW-0812">Transmembrane</keyword>
<dbReference type="EMBL" id="CAJNOR010003038">
    <property type="protein sequence ID" value="CAF1370493.1"/>
    <property type="molecule type" value="Genomic_DNA"/>
</dbReference>
<dbReference type="GO" id="GO:0007218">
    <property type="term" value="P:neuropeptide signaling pathway"/>
    <property type="evidence" value="ECO:0007669"/>
    <property type="project" value="TreeGrafter"/>
</dbReference>
<dbReference type="GO" id="GO:0008528">
    <property type="term" value="F:G protein-coupled peptide receptor activity"/>
    <property type="evidence" value="ECO:0007669"/>
    <property type="project" value="TreeGrafter"/>
</dbReference>
<feature type="transmembrane region" description="Helical" evidence="9">
    <location>
        <begin position="251"/>
        <end position="275"/>
    </location>
</feature>
<evidence type="ECO:0000259" key="10">
    <source>
        <dbReference type="PROSITE" id="PS50262"/>
    </source>
</evidence>
<dbReference type="Gene3D" id="1.20.1070.10">
    <property type="entry name" value="Rhodopsin 7-helix transmembrane proteins"/>
    <property type="match status" value="1"/>
</dbReference>
<evidence type="ECO:0000256" key="7">
    <source>
        <dbReference type="ARBA" id="ARBA00023170"/>
    </source>
</evidence>
<dbReference type="PROSITE" id="PS50262">
    <property type="entry name" value="G_PROTEIN_RECEP_F1_2"/>
    <property type="match status" value="1"/>
</dbReference>
<evidence type="ECO:0000313" key="13">
    <source>
        <dbReference type="Proteomes" id="UP000663828"/>
    </source>
</evidence>
<sequence>MSLINIGKQITIYVGWSLLAIGIVGNGINIFIFSSVQNYRQTPCTFYFLISSIDNLLILFVNLLSRILILGYEIDLTKTSLFWCKFRSYTINVFPLSSFSYSCLSSIDQYLLTSRNVQIRRLSQIKYSYRIVFFLTLFWFIHAIPQILFFDNSSQQTCSNTNPSYSIYNTIYILTFSSTFPILIMIIFGYFTYCNIQLIRTLNEHQIDYQLLRMTLFQIILILITVGPYGINHLYELIQSFVNKNKSENESLISTIFSLLYYVNFSGNCYMFLICSRRFRRQVKHRLFFFRYKQNQINPTQ</sequence>
<evidence type="ECO:0000256" key="8">
    <source>
        <dbReference type="ARBA" id="ARBA00023224"/>
    </source>
</evidence>
<evidence type="ECO:0000256" key="3">
    <source>
        <dbReference type="ARBA" id="ARBA00022692"/>
    </source>
</evidence>
<dbReference type="AlphaFoldDB" id="A0A814XDK8"/>
<feature type="transmembrane region" description="Helical" evidence="9">
    <location>
        <begin position="12"/>
        <end position="34"/>
    </location>
</feature>
<reference evidence="11" key="1">
    <citation type="submission" date="2021-02" db="EMBL/GenBank/DDBJ databases">
        <authorList>
            <person name="Nowell W R."/>
        </authorList>
    </citation>
    <scope>NUCLEOTIDE SEQUENCE</scope>
</reference>
<evidence type="ECO:0000313" key="11">
    <source>
        <dbReference type="EMBL" id="CAF1215044.1"/>
    </source>
</evidence>
<keyword evidence="7" id="KW-0675">Receptor</keyword>
<accession>A0A814XDK8</accession>
<gene>
    <name evidence="11" type="ORF">EDS130_LOCUS26096</name>
    <name evidence="12" type="ORF">XAT740_LOCUS32512</name>
</gene>
<evidence type="ECO:0000256" key="2">
    <source>
        <dbReference type="ARBA" id="ARBA00022475"/>
    </source>
</evidence>
<feature type="transmembrane region" description="Helical" evidence="9">
    <location>
        <begin position="46"/>
        <end position="69"/>
    </location>
</feature>
<protein>
    <recommendedName>
        <fullName evidence="10">G-protein coupled receptors family 1 profile domain-containing protein</fullName>
    </recommendedName>
</protein>
<evidence type="ECO:0000256" key="6">
    <source>
        <dbReference type="ARBA" id="ARBA00023136"/>
    </source>
</evidence>
<evidence type="ECO:0000313" key="12">
    <source>
        <dbReference type="EMBL" id="CAF1370493.1"/>
    </source>
</evidence>
<dbReference type="PANTHER" id="PTHR24230">
    <property type="entry name" value="G-PROTEIN COUPLED RECEPTOR"/>
    <property type="match status" value="1"/>
</dbReference>
<feature type="transmembrane region" description="Helical" evidence="9">
    <location>
        <begin position="127"/>
        <end position="150"/>
    </location>
</feature>
<keyword evidence="13" id="KW-1185">Reference proteome</keyword>
<keyword evidence="8" id="KW-0807">Transducer</keyword>
<organism evidence="11 14">
    <name type="scientific">Adineta ricciae</name>
    <name type="common">Rotifer</name>
    <dbReference type="NCBI Taxonomy" id="249248"/>
    <lineage>
        <taxon>Eukaryota</taxon>
        <taxon>Metazoa</taxon>
        <taxon>Spiralia</taxon>
        <taxon>Gnathifera</taxon>
        <taxon>Rotifera</taxon>
        <taxon>Eurotatoria</taxon>
        <taxon>Bdelloidea</taxon>
        <taxon>Adinetida</taxon>
        <taxon>Adinetidae</taxon>
        <taxon>Adineta</taxon>
    </lineage>
</organism>
<keyword evidence="2" id="KW-1003">Cell membrane</keyword>